<feature type="region of interest" description="Disordered" evidence="2">
    <location>
        <begin position="174"/>
        <end position="196"/>
    </location>
</feature>
<feature type="region of interest" description="Disordered" evidence="2">
    <location>
        <begin position="210"/>
        <end position="234"/>
    </location>
</feature>
<dbReference type="Proteomes" id="UP000190042">
    <property type="component" value="Unassembled WGS sequence"/>
</dbReference>
<reference evidence="6" key="1">
    <citation type="submission" date="2017-02" db="EMBL/GenBank/DDBJ databases">
        <authorList>
            <person name="Varghese N."/>
            <person name="Submissions S."/>
        </authorList>
    </citation>
    <scope>NUCLEOTIDE SEQUENCE [LARGE SCALE GENOMIC DNA]</scope>
    <source>
        <strain evidence="6">DSM 23966</strain>
    </source>
</reference>
<evidence type="ECO:0000256" key="1">
    <source>
        <dbReference type="SAM" id="Coils"/>
    </source>
</evidence>
<feature type="transmembrane region" description="Helical" evidence="3">
    <location>
        <begin position="39"/>
        <end position="57"/>
    </location>
</feature>
<feature type="compositionally biased region" description="Low complexity" evidence="2">
    <location>
        <begin position="174"/>
        <end position="195"/>
    </location>
</feature>
<dbReference type="SMART" id="SM00894">
    <property type="entry name" value="Excalibur"/>
    <property type="match status" value="1"/>
</dbReference>
<keyword evidence="6" id="KW-1185">Reference proteome</keyword>
<evidence type="ECO:0000256" key="2">
    <source>
        <dbReference type="SAM" id="MobiDB-lite"/>
    </source>
</evidence>
<dbReference type="AlphaFoldDB" id="A0A1T4XSN3"/>
<name>A0A1T4XSN3_9BACL</name>
<dbReference type="Pfam" id="PF05901">
    <property type="entry name" value="Excalibur"/>
    <property type="match status" value="1"/>
</dbReference>
<feature type="coiled-coil region" evidence="1">
    <location>
        <begin position="65"/>
        <end position="141"/>
    </location>
</feature>
<keyword evidence="3" id="KW-1133">Transmembrane helix</keyword>
<keyword evidence="1" id="KW-0175">Coiled coil</keyword>
<keyword evidence="3" id="KW-0472">Membrane</keyword>
<evidence type="ECO:0000313" key="5">
    <source>
        <dbReference type="EMBL" id="SKA92148.1"/>
    </source>
</evidence>
<evidence type="ECO:0000256" key="3">
    <source>
        <dbReference type="SAM" id="Phobius"/>
    </source>
</evidence>
<feature type="transmembrane region" description="Helical" evidence="3">
    <location>
        <begin position="6"/>
        <end position="24"/>
    </location>
</feature>
<dbReference type="InterPro" id="IPR008613">
    <property type="entry name" value="Excalibur_Ca-bd_domain"/>
</dbReference>
<keyword evidence="3" id="KW-0812">Transmembrane</keyword>
<dbReference type="RefSeq" id="WP_217698582.1">
    <property type="nucleotide sequence ID" value="NZ_FUYJ01000001.1"/>
</dbReference>
<organism evidence="5 6">
    <name type="scientific">Sporosarcina newyorkensis</name>
    <dbReference type="NCBI Taxonomy" id="759851"/>
    <lineage>
        <taxon>Bacteria</taxon>
        <taxon>Bacillati</taxon>
        <taxon>Bacillota</taxon>
        <taxon>Bacilli</taxon>
        <taxon>Bacillales</taxon>
        <taxon>Caryophanaceae</taxon>
        <taxon>Sporosarcina</taxon>
    </lineage>
</organism>
<feature type="domain" description="Excalibur calcium-binding" evidence="4">
    <location>
        <begin position="198"/>
        <end position="234"/>
    </location>
</feature>
<evidence type="ECO:0000313" key="6">
    <source>
        <dbReference type="Proteomes" id="UP000190042"/>
    </source>
</evidence>
<dbReference type="EMBL" id="FUYJ01000001">
    <property type="protein sequence ID" value="SKA92148.1"/>
    <property type="molecule type" value="Genomic_DNA"/>
</dbReference>
<protein>
    <submittedName>
        <fullName evidence="5">Excalibur calcium-binding domain-containing protein</fullName>
    </submittedName>
</protein>
<evidence type="ECO:0000259" key="4">
    <source>
        <dbReference type="SMART" id="SM00894"/>
    </source>
</evidence>
<gene>
    <name evidence="5" type="ORF">SAMN04244570_1257</name>
</gene>
<accession>A0A1T4XSN3</accession>
<sequence length="234" mass="25555">MLAIAAVGLLIFFGSLIYLAYHFVRKIKNSNRILPKKPFYSALIGGLLLFIVGAFNMDTSVQVAFEKAQEENIELIAKNEEMQTLHNKLIEENSKLLEENKNANKEIDELVVKLDDSNKLTKELTEKQTAHEENNKTFEQEITDLTVKNTALTSEVSNLKGQVASMNTNATVNAASNKSDSSSGSSVSKPSQQSSTAYYKNCTAARAAGAAPVYRGDPGYGKHLDRDGDGVGCE</sequence>
<proteinExistence type="predicted"/>
<feature type="compositionally biased region" description="Basic and acidic residues" evidence="2">
    <location>
        <begin position="220"/>
        <end position="234"/>
    </location>
</feature>